<dbReference type="Proteomes" id="UP000231382">
    <property type="component" value="Unassembled WGS sequence"/>
</dbReference>
<feature type="transmembrane region" description="Helical" evidence="1">
    <location>
        <begin position="88"/>
        <end position="109"/>
    </location>
</feature>
<keyword evidence="1" id="KW-0812">Transmembrane</keyword>
<keyword evidence="1" id="KW-1133">Transmembrane helix</keyword>
<feature type="transmembrane region" description="Helical" evidence="1">
    <location>
        <begin position="36"/>
        <end position="56"/>
    </location>
</feature>
<reference evidence="3" key="1">
    <citation type="submission" date="2017-09" db="EMBL/GenBank/DDBJ databases">
        <title>Depth-based differentiation of microbial function through sediment-hosted aquifers and enrichment of novel symbionts in the deep terrestrial subsurface.</title>
        <authorList>
            <person name="Probst A.J."/>
            <person name="Ladd B."/>
            <person name="Jarett J.K."/>
            <person name="Geller-Mcgrath D.E."/>
            <person name="Sieber C.M.K."/>
            <person name="Emerson J.B."/>
            <person name="Anantharaman K."/>
            <person name="Thomas B.C."/>
            <person name="Malmstrom R."/>
            <person name="Stieglmeier M."/>
            <person name="Klingl A."/>
            <person name="Woyke T."/>
            <person name="Ryan C.M."/>
            <person name="Banfield J.F."/>
        </authorList>
    </citation>
    <scope>NUCLEOTIDE SEQUENCE [LARGE SCALE GENOMIC DNA]</scope>
</reference>
<organism evidence="2 3">
    <name type="scientific">Candidatus Berkelbacteria bacterium CG10_big_fil_rev_8_21_14_0_10_43_13</name>
    <dbReference type="NCBI Taxonomy" id="1974514"/>
    <lineage>
        <taxon>Bacteria</taxon>
        <taxon>Candidatus Berkelbacteria</taxon>
    </lineage>
</organism>
<dbReference type="AlphaFoldDB" id="A0A2H0W6G4"/>
<proteinExistence type="predicted"/>
<accession>A0A2H0W6G4</accession>
<comment type="caution">
    <text evidence="2">The sequence shown here is derived from an EMBL/GenBank/DDBJ whole genome shotgun (WGS) entry which is preliminary data.</text>
</comment>
<keyword evidence="1" id="KW-0472">Membrane</keyword>
<sequence>MVEKPTTKKELPKLNLPKIKFKAPDMSKLNLRKVNWLTISGILCYMHALVLIPLLFGRKSPFVLYHVRQGVALLFVWILLAEFFRIPLLPWILLIYLVDAIVLGIINVVRGRERPIPLVGKWAVIK</sequence>
<gene>
    <name evidence="2" type="ORF">COT78_02380</name>
</gene>
<dbReference type="EMBL" id="PEZW01000017">
    <property type="protein sequence ID" value="PIS07666.1"/>
    <property type="molecule type" value="Genomic_DNA"/>
</dbReference>
<protein>
    <submittedName>
        <fullName evidence="2">Uncharacterized protein</fullName>
    </submittedName>
</protein>
<evidence type="ECO:0000313" key="2">
    <source>
        <dbReference type="EMBL" id="PIS07666.1"/>
    </source>
</evidence>
<evidence type="ECO:0000313" key="3">
    <source>
        <dbReference type="Proteomes" id="UP000231382"/>
    </source>
</evidence>
<name>A0A2H0W6G4_9BACT</name>
<evidence type="ECO:0000256" key="1">
    <source>
        <dbReference type="SAM" id="Phobius"/>
    </source>
</evidence>